<keyword evidence="2" id="KW-1185">Reference proteome</keyword>
<reference evidence="1 2" key="2">
    <citation type="journal article" date="2022" name="Mol. Ecol. Resour.">
        <title>The genomes of chicory, endive, great burdock and yacon provide insights into Asteraceae paleo-polyploidization history and plant inulin production.</title>
        <authorList>
            <person name="Fan W."/>
            <person name="Wang S."/>
            <person name="Wang H."/>
            <person name="Wang A."/>
            <person name="Jiang F."/>
            <person name="Liu H."/>
            <person name="Zhao H."/>
            <person name="Xu D."/>
            <person name="Zhang Y."/>
        </authorList>
    </citation>
    <scope>NUCLEOTIDE SEQUENCE [LARGE SCALE GENOMIC DNA]</scope>
    <source>
        <strain evidence="2">cv. Niubang</strain>
    </source>
</reference>
<comment type="caution">
    <text evidence="1">The sequence shown here is derived from an EMBL/GenBank/DDBJ whole genome shotgun (WGS) entry which is preliminary data.</text>
</comment>
<evidence type="ECO:0000313" key="1">
    <source>
        <dbReference type="EMBL" id="KAI3680829.1"/>
    </source>
</evidence>
<protein>
    <submittedName>
        <fullName evidence="1">Uncharacterized protein</fullName>
    </submittedName>
</protein>
<name>A0ACB8Y811_ARCLA</name>
<dbReference type="EMBL" id="CM042059">
    <property type="protein sequence ID" value="KAI3680829.1"/>
    <property type="molecule type" value="Genomic_DNA"/>
</dbReference>
<sequence length="86" mass="9762">MREDHHDIQTPKKEHLPASSYRKAKLINDPSKKLYQQQQQKSIKKNLSSVFTAITEDDAASNLSEKESIEKISSISKFVDADESTV</sequence>
<accession>A0ACB8Y811</accession>
<organism evidence="1 2">
    <name type="scientific">Arctium lappa</name>
    <name type="common">Greater burdock</name>
    <name type="synonym">Lappa major</name>
    <dbReference type="NCBI Taxonomy" id="4217"/>
    <lineage>
        <taxon>Eukaryota</taxon>
        <taxon>Viridiplantae</taxon>
        <taxon>Streptophyta</taxon>
        <taxon>Embryophyta</taxon>
        <taxon>Tracheophyta</taxon>
        <taxon>Spermatophyta</taxon>
        <taxon>Magnoliopsida</taxon>
        <taxon>eudicotyledons</taxon>
        <taxon>Gunneridae</taxon>
        <taxon>Pentapetalae</taxon>
        <taxon>asterids</taxon>
        <taxon>campanulids</taxon>
        <taxon>Asterales</taxon>
        <taxon>Asteraceae</taxon>
        <taxon>Carduoideae</taxon>
        <taxon>Cardueae</taxon>
        <taxon>Arctiinae</taxon>
        <taxon>Arctium</taxon>
    </lineage>
</organism>
<proteinExistence type="predicted"/>
<gene>
    <name evidence="1" type="ORF">L6452_35605</name>
</gene>
<reference evidence="2" key="1">
    <citation type="journal article" date="2022" name="Mol. Ecol. Resour.">
        <title>The genomes of chicory, endive, great burdock and yacon provide insights into Asteraceae palaeo-polyploidization history and plant inulin production.</title>
        <authorList>
            <person name="Fan W."/>
            <person name="Wang S."/>
            <person name="Wang H."/>
            <person name="Wang A."/>
            <person name="Jiang F."/>
            <person name="Liu H."/>
            <person name="Zhao H."/>
            <person name="Xu D."/>
            <person name="Zhang Y."/>
        </authorList>
    </citation>
    <scope>NUCLEOTIDE SEQUENCE [LARGE SCALE GENOMIC DNA]</scope>
    <source>
        <strain evidence="2">cv. Niubang</strain>
    </source>
</reference>
<evidence type="ECO:0000313" key="2">
    <source>
        <dbReference type="Proteomes" id="UP001055879"/>
    </source>
</evidence>
<dbReference type="Proteomes" id="UP001055879">
    <property type="component" value="Linkage Group LG13"/>
</dbReference>